<keyword evidence="2" id="KW-0677">Repeat</keyword>
<dbReference type="Proteomes" id="UP000233556">
    <property type="component" value="Unassembled WGS sequence"/>
</dbReference>
<dbReference type="GO" id="GO:0005929">
    <property type="term" value="C:cilium"/>
    <property type="evidence" value="ECO:0007669"/>
    <property type="project" value="UniProtKB-ARBA"/>
</dbReference>
<name>A0A2I0T593_LIMLA</name>
<dbReference type="PANTHER" id="PTHR13720:SF16">
    <property type="entry name" value="ECHINODERM MICROTUBULE-ASSOCIATED PROTEIN-LIKE 5"/>
    <property type="match status" value="1"/>
</dbReference>
<protein>
    <submittedName>
        <fullName evidence="5">Uncharacterized protein</fullName>
    </submittedName>
</protein>
<feature type="repeat" description="WD" evidence="3">
    <location>
        <begin position="1"/>
        <end position="39"/>
    </location>
</feature>
<dbReference type="OrthoDB" id="47802at2759"/>
<keyword evidence="1 3" id="KW-0853">WD repeat</keyword>
<feature type="repeat" description="WD" evidence="3">
    <location>
        <begin position="84"/>
        <end position="116"/>
    </location>
</feature>
<dbReference type="InterPro" id="IPR050630">
    <property type="entry name" value="WD_repeat_EMAP"/>
</dbReference>
<evidence type="ECO:0000256" key="2">
    <source>
        <dbReference type="ARBA" id="ARBA00022737"/>
    </source>
</evidence>
<dbReference type="SUPFAM" id="SSF50978">
    <property type="entry name" value="WD40 repeat-like"/>
    <property type="match status" value="1"/>
</dbReference>
<reference evidence="6" key="1">
    <citation type="submission" date="2017-11" db="EMBL/GenBank/DDBJ databases">
        <authorList>
            <person name="Lima N.C."/>
            <person name="Parody-Merino A.M."/>
            <person name="Battley P.F."/>
            <person name="Fidler A.E."/>
            <person name="Prosdocimi F."/>
        </authorList>
    </citation>
    <scope>NUCLEOTIDE SEQUENCE [LARGE SCALE GENOMIC DNA]</scope>
</reference>
<dbReference type="InterPro" id="IPR015943">
    <property type="entry name" value="WD40/YVTN_repeat-like_dom_sf"/>
</dbReference>
<sequence length="185" mass="21040">MEGEVWGLATHPHLPICATVSDDKTLRIWDLSPSHCMLAVRKLKKGKLLQVNTGAKEQLFFEAPRGKKQTIPSLEGKFGKFKRYVAHSTHVTNVRWTYDDSLLVTVGGADTSLMLWTYEMEGHRDSRQCDSEESDLDSEEDGGYDSDVTRENEINYTIKALSTNIRPMFGIKPHLQQKEPTLDER</sequence>
<dbReference type="GO" id="GO:0008017">
    <property type="term" value="F:microtubule binding"/>
    <property type="evidence" value="ECO:0007669"/>
    <property type="project" value="TreeGrafter"/>
</dbReference>
<dbReference type="Gene3D" id="2.130.10.10">
    <property type="entry name" value="YVTN repeat-like/Quinoprotein amine dehydrogenase"/>
    <property type="match status" value="2"/>
</dbReference>
<proteinExistence type="predicted"/>
<evidence type="ECO:0000256" key="4">
    <source>
        <dbReference type="SAM" id="MobiDB-lite"/>
    </source>
</evidence>
<dbReference type="InterPro" id="IPR036322">
    <property type="entry name" value="WD40_repeat_dom_sf"/>
</dbReference>
<dbReference type="PANTHER" id="PTHR13720">
    <property type="entry name" value="WD-40 REPEAT PROTEIN"/>
    <property type="match status" value="1"/>
</dbReference>
<dbReference type="InterPro" id="IPR019775">
    <property type="entry name" value="WD40_repeat_CS"/>
</dbReference>
<organism evidence="5 6">
    <name type="scientific">Limosa lapponica baueri</name>
    <dbReference type="NCBI Taxonomy" id="1758121"/>
    <lineage>
        <taxon>Eukaryota</taxon>
        <taxon>Metazoa</taxon>
        <taxon>Chordata</taxon>
        <taxon>Craniata</taxon>
        <taxon>Vertebrata</taxon>
        <taxon>Euteleostomi</taxon>
        <taxon>Archelosauria</taxon>
        <taxon>Archosauria</taxon>
        <taxon>Dinosauria</taxon>
        <taxon>Saurischia</taxon>
        <taxon>Theropoda</taxon>
        <taxon>Coelurosauria</taxon>
        <taxon>Aves</taxon>
        <taxon>Neognathae</taxon>
        <taxon>Neoaves</taxon>
        <taxon>Charadriiformes</taxon>
        <taxon>Scolopacidae</taxon>
        <taxon>Limosa</taxon>
    </lineage>
</organism>
<dbReference type="InterPro" id="IPR001680">
    <property type="entry name" value="WD40_rpt"/>
</dbReference>
<evidence type="ECO:0000313" key="5">
    <source>
        <dbReference type="EMBL" id="PKU28949.1"/>
    </source>
</evidence>
<evidence type="ECO:0000313" key="6">
    <source>
        <dbReference type="Proteomes" id="UP000233556"/>
    </source>
</evidence>
<evidence type="ECO:0000256" key="3">
    <source>
        <dbReference type="PROSITE-ProRule" id="PRU00221"/>
    </source>
</evidence>
<feature type="compositionally biased region" description="Acidic residues" evidence="4">
    <location>
        <begin position="131"/>
        <end position="144"/>
    </location>
</feature>
<dbReference type="PROSITE" id="PS00678">
    <property type="entry name" value="WD_REPEATS_1"/>
    <property type="match status" value="1"/>
</dbReference>
<accession>A0A2I0T593</accession>
<evidence type="ECO:0000256" key="1">
    <source>
        <dbReference type="ARBA" id="ARBA00022574"/>
    </source>
</evidence>
<dbReference type="PROSITE" id="PS50082">
    <property type="entry name" value="WD_REPEATS_2"/>
    <property type="match status" value="2"/>
</dbReference>
<reference evidence="6" key="2">
    <citation type="submission" date="2017-12" db="EMBL/GenBank/DDBJ databases">
        <title>Genome sequence of the Bar-tailed Godwit (Limosa lapponica baueri).</title>
        <authorList>
            <person name="Lima N.C.B."/>
            <person name="Parody-Merino A.M."/>
            <person name="Battley P.F."/>
            <person name="Fidler A.E."/>
            <person name="Prosdocimi F."/>
        </authorList>
    </citation>
    <scope>NUCLEOTIDE SEQUENCE [LARGE SCALE GENOMIC DNA]</scope>
</reference>
<gene>
    <name evidence="5" type="ORF">llap_20747</name>
</gene>
<dbReference type="EMBL" id="KZ518704">
    <property type="protein sequence ID" value="PKU28949.1"/>
    <property type="molecule type" value="Genomic_DNA"/>
</dbReference>
<dbReference type="AlphaFoldDB" id="A0A2I0T593"/>
<dbReference type="Pfam" id="PF00400">
    <property type="entry name" value="WD40"/>
    <property type="match status" value="2"/>
</dbReference>
<feature type="region of interest" description="Disordered" evidence="4">
    <location>
        <begin position="126"/>
        <end position="149"/>
    </location>
</feature>
<keyword evidence="6" id="KW-1185">Reference proteome</keyword>